<dbReference type="EMBL" id="RQGN01000003">
    <property type="protein sequence ID" value="TGM10155.1"/>
    <property type="molecule type" value="Genomic_DNA"/>
</dbReference>
<dbReference type="OrthoDB" id="8871309at2"/>
<organism evidence="1 2">
    <name type="scientific">Leptospira barantonii</name>
    <dbReference type="NCBI Taxonomy" id="2023184"/>
    <lineage>
        <taxon>Bacteria</taxon>
        <taxon>Pseudomonadati</taxon>
        <taxon>Spirochaetota</taxon>
        <taxon>Spirochaetia</taxon>
        <taxon>Leptospirales</taxon>
        <taxon>Leptospiraceae</taxon>
        <taxon>Leptospira</taxon>
    </lineage>
</organism>
<name>A0A5F2BUV5_9LEPT</name>
<proteinExistence type="predicted"/>
<sequence>MEGETEMPYKPTQPSMDLSKLLVRLAKDTSVGTLEGVRSILTESFDWTSKQLSQLSDAPLIQNTSLSEFLSKSGESLRNAGQKTEQGLTQALTSTAKAMHVALDALENADIVVKRTLFENIPVSSIVGESFAGLVTTSHIKASFRLNGNDAEYQEVLMDWKSSKLPNVILCIPGLFCDEGLWNAKGEVPLSDTMKECGYYPIYLRFNPGIHLSTNAKLMLELVENLLISPELKDETLDVIAYSQGGLIFRSALYQAKTKNSSFSKRIRHALVINSPDGGSYIEKIGFWLGLGAESLPILPVSIVGFIGNQRSDAIKDLSHGIIREEDWVSNDQIKRYTNDSYFGELDDVDATQIYSLVTEEESKWSSWIGDGIVEKPSLTSLSDKVYRKKSNPESRVYRLLETSHYQVVTHPETREILRKVLKKR</sequence>
<reference evidence="1 2" key="1">
    <citation type="journal article" date="2019" name="PLoS Negl. Trop. Dis.">
        <title>Revisiting the worldwide diversity of Leptospira species in the environment.</title>
        <authorList>
            <person name="Vincent A.T."/>
            <person name="Schiettekatte O."/>
            <person name="Bourhy P."/>
            <person name="Veyrier F.J."/>
            <person name="Picardeau M."/>
        </authorList>
    </citation>
    <scope>NUCLEOTIDE SEQUENCE [LARGE SCALE GENOMIC DNA]</scope>
    <source>
        <strain evidence="1 2">201702444</strain>
    </source>
</reference>
<dbReference type="AlphaFoldDB" id="A0A5F2BUV5"/>
<dbReference type="SUPFAM" id="SSF53474">
    <property type="entry name" value="alpha/beta-Hydrolases"/>
    <property type="match status" value="1"/>
</dbReference>
<keyword evidence="1" id="KW-0378">Hydrolase</keyword>
<evidence type="ECO:0000313" key="1">
    <source>
        <dbReference type="EMBL" id="TGM10155.1"/>
    </source>
</evidence>
<evidence type="ECO:0000313" key="2">
    <source>
        <dbReference type="Proteomes" id="UP000298429"/>
    </source>
</evidence>
<comment type="caution">
    <text evidence="1">The sequence shown here is derived from an EMBL/GenBank/DDBJ whole genome shotgun (WGS) entry which is preliminary data.</text>
</comment>
<accession>A0A5F2BUV5</accession>
<dbReference type="InterPro" id="IPR029058">
    <property type="entry name" value="AB_hydrolase_fold"/>
</dbReference>
<dbReference type="Proteomes" id="UP000298429">
    <property type="component" value="Unassembled WGS sequence"/>
</dbReference>
<dbReference type="GO" id="GO:0016787">
    <property type="term" value="F:hydrolase activity"/>
    <property type="evidence" value="ECO:0007669"/>
    <property type="project" value="UniProtKB-KW"/>
</dbReference>
<gene>
    <name evidence="1" type="ORF">EHQ76_00445</name>
</gene>
<dbReference type="Gene3D" id="3.40.50.1820">
    <property type="entry name" value="alpha/beta hydrolase"/>
    <property type="match status" value="1"/>
</dbReference>
<protein>
    <submittedName>
        <fullName evidence="1">Alpha/beta hydrolase</fullName>
    </submittedName>
</protein>